<dbReference type="SMART" id="SM00443">
    <property type="entry name" value="G_patch"/>
    <property type="match status" value="1"/>
</dbReference>
<dbReference type="PANTHER" id="PTHR20923">
    <property type="entry name" value="BAT4 PROTEIN-RELATED"/>
    <property type="match status" value="1"/>
</dbReference>
<evidence type="ECO:0000313" key="3">
    <source>
        <dbReference type="EMBL" id="KAG2195805.1"/>
    </source>
</evidence>
<feature type="domain" description="G-patch" evidence="2">
    <location>
        <begin position="139"/>
        <end position="185"/>
    </location>
</feature>
<dbReference type="InterPro" id="IPR000467">
    <property type="entry name" value="G_patch_dom"/>
</dbReference>
<feature type="compositionally biased region" description="Basic and acidic residues" evidence="1">
    <location>
        <begin position="72"/>
        <end position="95"/>
    </location>
</feature>
<dbReference type="PROSITE" id="PS50174">
    <property type="entry name" value="G_PATCH"/>
    <property type="match status" value="1"/>
</dbReference>
<gene>
    <name evidence="3" type="ORF">INT46_004421</name>
</gene>
<dbReference type="OrthoDB" id="4822at2759"/>
<comment type="caution">
    <text evidence="3">The sequence shown here is derived from an EMBL/GenBank/DDBJ whole genome shotgun (WGS) entry which is preliminary data.</text>
</comment>
<accession>A0A8H7QPB6</accession>
<proteinExistence type="predicted"/>
<evidence type="ECO:0000259" key="2">
    <source>
        <dbReference type="PROSITE" id="PS50174"/>
    </source>
</evidence>
<dbReference type="Pfam" id="PF01585">
    <property type="entry name" value="G-patch"/>
    <property type="match status" value="1"/>
</dbReference>
<reference evidence="3" key="1">
    <citation type="submission" date="2020-12" db="EMBL/GenBank/DDBJ databases">
        <title>Metabolic potential, ecology and presence of endohyphal bacteria is reflected in genomic diversity of Mucoromycotina.</title>
        <authorList>
            <person name="Muszewska A."/>
            <person name="Okrasinska A."/>
            <person name="Steczkiewicz K."/>
            <person name="Drgas O."/>
            <person name="Orlowska M."/>
            <person name="Perlinska-Lenart U."/>
            <person name="Aleksandrzak-Piekarczyk T."/>
            <person name="Szatraj K."/>
            <person name="Zielenkiewicz U."/>
            <person name="Pilsyk S."/>
            <person name="Malc E."/>
            <person name="Mieczkowski P."/>
            <person name="Kruszewska J.S."/>
            <person name="Biernat P."/>
            <person name="Pawlowska J."/>
        </authorList>
    </citation>
    <scope>NUCLEOTIDE SEQUENCE</scope>
    <source>
        <strain evidence="3">CBS 226.32</strain>
    </source>
</reference>
<evidence type="ECO:0000256" key="1">
    <source>
        <dbReference type="SAM" id="MobiDB-lite"/>
    </source>
</evidence>
<dbReference type="Proteomes" id="UP000650833">
    <property type="component" value="Unassembled WGS sequence"/>
</dbReference>
<name>A0A8H7QPB6_9FUNG</name>
<evidence type="ECO:0000313" key="4">
    <source>
        <dbReference type="Proteomes" id="UP000650833"/>
    </source>
</evidence>
<dbReference type="EMBL" id="JAEPRC010000506">
    <property type="protein sequence ID" value="KAG2195805.1"/>
    <property type="molecule type" value="Genomic_DNA"/>
</dbReference>
<keyword evidence="4" id="KW-1185">Reference proteome</keyword>
<feature type="region of interest" description="Disordered" evidence="1">
    <location>
        <begin position="208"/>
        <end position="227"/>
    </location>
</feature>
<sequence length="239" mass="27001">MSEQPKDIISKRKLVTRYSRPIEFVASNSSISKKQKLATTTISNNNGDQVASFYRSIISSSSSSSSPPIINEQKEKEKKPEPELELEQRTSTAKEETIKCDSCDMIISKSDYKRHIQGTAHMVSSQVSYPAPDILTLNGSNVGFKMLQSQGWQYEEGLGPDSKGRRHPIATVLKQDRLGIGHQDTGKKLVTHKYMEIEKRAIERQRMLAESQKDPGKEIAKQSKAESKRRVAILRYMKE</sequence>
<feature type="compositionally biased region" description="Low complexity" evidence="1">
    <location>
        <begin position="59"/>
        <end position="70"/>
    </location>
</feature>
<dbReference type="InterPro" id="IPR039146">
    <property type="entry name" value="GPANK1"/>
</dbReference>
<feature type="region of interest" description="Disordered" evidence="1">
    <location>
        <begin position="59"/>
        <end position="95"/>
    </location>
</feature>
<protein>
    <recommendedName>
        <fullName evidence="2">G-patch domain-containing protein</fullName>
    </recommendedName>
</protein>
<dbReference type="PANTHER" id="PTHR20923:SF1">
    <property type="entry name" value="G PATCH DOMAIN AND ANKYRIN REPEAT-CONTAINING PROTEIN 1"/>
    <property type="match status" value="1"/>
</dbReference>
<dbReference type="GO" id="GO:0003676">
    <property type="term" value="F:nucleic acid binding"/>
    <property type="evidence" value="ECO:0007669"/>
    <property type="project" value="InterPro"/>
</dbReference>
<dbReference type="AlphaFoldDB" id="A0A8H7QPB6"/>
<organism evidence="3 4">
    <name type="scientific">Mucor plumbeus</name>
    <dbReference type="NCBI Taxonomy" id="97098"/>
    <lineage>
        <taxon>Eukaryota</taxon>
        <taxon>Fungi</taxon>
        <taxon>Fungi incertae sedis</taxon>
        <taxon>Mucoromycota</taxon>
        <taxon>Mucoromycotina</taxon>
        <taxon>Mucoromycetes</taxon>
        <taxon>Mucorales</taxon>
        <taxon>Mucorineae</taxon>
        <taxon>Mucoraceae</taxon>
        <taxon>Mucor</taxon>
    </lineage>
</organism>